<accession>A0A3N2C8F0</accession>
<dbReference type="Proteomes" id="UP000266915">
    <property type="component" value="Unassembled WGS sequence"/>
</dbReference>
<name>A0A3N2C8F0_9MICO</name>
<gene>
    <name evidence="2" type="ORF">EDD42_3708</name>
</gene>
<feature type="chain" id="PRO_5018542288" evidence="1">
    <location>
        <begin position="31"/>
        <end position="191"/>
    </location>
</feature>
<comment type="caution">
    <text evidence="2">The sequence shown here is derived from an EMBL/GenBank/DDBJ whole genome shotgun (WGS) entry which is preliminary data.</text>
</comment>
<dbReference type="EMBL" id="RKHL01000001">
    <property type="protein sequence ID" value="ROR83594.1"/>
    <property type="molecule type" value="Genomic_DNA"/>
</dbReference>
<sequence>MKVRAYLATLAIAALLSGGSAVLTPSDASAVPLISEATSDGGFAIRGTDDAVRSIIPDEKNTSSVSGMSAKVSMEPTDRIVLSADARLLVLQDQDGGVLLSSANPTLEQGTETVPAKFVLEDGHLIVTPIEHTPNLARAACASSFWGNLIFNIGMAGVCAMLGIATAGPGGVACTMAVIGANLGIDWDRPC</sequence>
<evidence type="ECO:0000313" key="3">
    <source>
        <dbReference type="Proteomes" id="UP000266915"/>
    </source>
</evidence>
<reference evidence="2 3" key="1">
    <citation type="submission" date="2018-11" db="EMBL/GenBank/DDBJ databases">
        <title>Sequencing the genomes of 1000 actinobacteria strains.</title>
        <authorList>
            <person name="Klenk H.-P."/>
        </authorList>
    </citation>
    <scope>NUCLEOTIDE SEQUENCE [LARGE SCALE GENOMIC DNA]</scope>
    <source>
        <strain evidence="2 3">DSM 14012</strain>
    </source>
</reference>
<keyword evidence="3" id="KW-1185">Reference proteome</keyword>
<protein>
    <submittedName>
        <fullName evidence="2">Uncharacterized protein</fullName>
    </submittedName>
</protein>
<organism evidence="2 3">
    <name type="scientific">Plantibacter flavus</name>
    <dbReference type="NCBI Taxonomy" id="150123"/>
    <lineage>
        <taxon>Bacteria</taxon>
        <taxon>Bacillati</taxon>
        <taxon>Actinomycetota</taxon>
        <taxon>Actinomycetes</taxon>
        <taxon>Micrococcales</taxon>
        <taxon>Microbacteriaceae</taxon>
        <taxon>Plantibacter</taxon>
    </lineage>
</organism>
<dbReference type="AlphaFoldDB" id="A0A3N2C8F0"/>
<feature type="signal peptide" evidence="1">
    <location>
        <begin position="1"/>
        <end position="30"/>
    </location>
</feature>
<evidence type="ECO:0000313" key="2">
    <source>
        <dbReference type="EMBL" id="ROR83594.1"/>
    </source>
</evidence>
<proteinExistence type="predicted"/>
<evidence type="ECO:0000256" key="1">
    <source>
        <dbReference type="SAM" id="SignalP"/>
    </source>
</evidence>
<keyword evidence="1" id="KW-0732">Signal</keyword>